<dbReference type="Pfam" id="PF00001">
    <property type="entry name" value="7tm_1"/>
    <property type="match status" value="1"/>
</dbReference>
<feature type="domain" description="G-protein coupled receptors family 1 profile" evidence="10">
    <location>
        <begin position="19"/>
        <end position="270"/>
    </location>
</feature>
<evidence type="ECO:0000256" key="9">
    <source>
        <dbReference type="SAM" id="Phobius"/>
    </source>
</evidence>
<dbReference type="SUPFAM" id="SSF81321">
    <property type="entry name" value="Family A G protein-coupled receptor-like"/>
    <property type="match status" value="1"/>
</dbReference>
<accession>A0A815F297</accession>
<dbReference type="OrthoDB" id="10021223at2759"/>
<feature type="transmembrane region" description="Helical" evidence="9">
    <location>
        <begin position="40"/>
        <end position="62"/>
    </location>
</feature>
<dbReference type="GO" id="GO:0004930">
    <property type="term" value="F:G protein-coupled receptor activity"/>
    <property type="evidence" value="ECO:0007669"/>
    <property type="project" value="UniProtKB-KW"/>
</dbReference>
<proteinExistence type="predicted"/>
<dbReference type="GO" id="GO:0005886">
    <property type="term" value="C:plasma membrane"/>
    <property type="evidence" value="ECO:0007669"/>
    <property type="project" value="UniProtKB-SubCell"/>
</dbReference>
<feature type="transmembrane region" description="Helical" evidence="9">
    <location>
        <begin position="155"/>
        <end position="171"/>
    </location>
</feature>
<feature type="transmembrane region" description="Helical" evidence="9">
    <location>
        <begin position="251"/>
        <end position="274"/>
    </location>
</feature>
<dbReference type="EMBL" id="CAJNOI010000614">
    <property type="protein sequence ID" value="CAF1317689.1"/>
    <property type="molecule type" value="Genomic_DNA"/>
</dbReference>
<comment type="caution">
    <text evidence="11">The sequence shown here is derived from an EMBL/GenBank/DDBJ whole genome shotgun (WGS) entry which is preliminary data.</text>
</comment>
<evidence type="ECO:0000313" key="13">
    <source>
        <dbReference type="Proteomes" id="UP000663832"/>
    </source>
</evidence>
<dbReference type="Proteomes" id="UP000663877">
    <property type="component" value="Unassembled WGS sequence"/>
</dbReference>
<keyword evidence="13" id="KW-1185">Reference proteome</keyword>
<sequence>MDSIRFWSYLLLIIPSIICSLFVLYNLLFIRTLRLALNNHIFIVLLFIGLLLEVTIYPWMLFYYHFNGIWQRSVIFCQIWGFLDWGVFVLYIILLAWATIERHILIFHDRWVSTKTKRMFLHYLPIVFLIPYSLIFYIIIYFFSPCETMVFESPMICFFPCLLSASFIIIWDGIIHQIVTVLIIIIFSIALLVRVVWQKYRIHRAVDWRKHRKMTIQLLSTSFLFLICYLPFTTVYVVNLCGISISNIQVLLNYSIFLTYLTVLLFPFVCALSLSELRTKLIKIFKFHRQINGVGRAPPVMRFTTNNRVGVQ</sequence>
<feature type="transmembrane region" description="Helical" evidence="9">
    <location>
        <begin position="177"/>
        <end position="197"/>
    </location>
</feature>
<name>A0A815F297_9BILA</name>
<evidence type="ECO:0000256" key="1">
    <source>
        <dbReference type="ARBA" id="ARBA00004651"/>
    </source>
</evidence>
<feature type="transmembrane region" description="Helical" evidence="9">
    <location>
        <begin position="120"/>
        <end position="143"/>
    </location>
</feature>
<dbReference type="PANTHER" id="PTHR24228:SF59">
    <property type="entry name" value="NEUROPEPTIDE RECEPTOR 15"/>
    <property type="match status" value="1"/>
</dbReference>
<dbReference type="PANTHER" id="PTHR24228">
    <property type="entry name" value="B2 BRADYKININ RECEPTOR/ANGIOTENSIN II RECEPTOR"/>
    <property type="match status" value="1"/>
</dbReference>
<protein>
    <recommendedName>
        <fullName evidence="10">G-protein coupled receptors family 1 profile domain-containing protein</fullName>
    </recommendedName>
</protein>
<evidence type="ECO:0000259" key="10">
    <source>
        <dbReference type="PROSITE" id="PS50262"/>
    </source>
</evidence>
<reference evidence="11" key="1">
    <citation type="submission" date="2021-02" db="EMBL/GenBank/DDBJ databases">
        <authorList>
            <person name="Nowell W R."/>
        </authorList>
    </citation>
    <scope>NUCLEOTIDE SEQUENCE</scope>
</reference>
<keyword evidence="2" id="KW-1003">Cell membrane</keyword>
<keyword evidence="4 9" id="KW-1133">Transmembrane helix</keyword>
<feature type="transmembrane region" description="Helical" evidence="9">
    <location>
        <begin position="74"/>
        <end position="100"/>
    </location>
</feature>
<evidence type="ECO:0000256" key="8">
    <source>
        <dbReference type="ARBA" id="ARBA00023224"/>
    </source>
</evidence>
<keyword evidence="8" id="KW-0807">Transducer</keyword>
<dbReference type="InterPro" id="IPR017452">
    <property type="entry name" value="GPCR_Rhodpsn_7TM"/>
</dbReference>
<keyword evidence="7" id="KW-0675">Receptor</keyword>
<comment type="subcellular location">
    <subcellularLocation>
        <location evidence="1">Cell membrane</location>
        <topology evidence="1">Multi-pass membrane protein</topology>
    </subcellularLocation>
</comment>
<dbReference type="CDD" id="cd00637">
    <property type="entry name" value="7tm_classA_rhodopsin-like"/>
    <property type="match status" value="1"/>
</dbReference>
<evidence type="ECO:0000313" key="14">
    <source>
        <dbReference type="Proteomes" id="UP000663877"/>
    </source>
</evidence>
<evidence type="ECO:0000256" key="4">
    <source>
        <dbReference type="ARBA" id="ARBA00022989"/>
    </source>
</evidence>
<dbReference type="PROSITE" id="PS50262">
    <property type="entry name" value="G_PROTEIN_RECEP_F1_2"/>
    <property type="match status" value="1"/>
</dbReference>
<evidence type="ECO:0000256" key="3">
    <source>
        <dbReference type="ARBA" id="ARBA00022692"/>
    </source>
</evidence>
<feature type="transmembrane region" description="Helical" evidence="9">
    <location>
        <begin position="7"/>
        <end position="28"/>
    </location>
</feature>
<feature type="transmembrane region" description="Helical" evidence="9">
    <location>
        <begin position="218"/>
        <end position="245"/>
    </location>
</feature>
<keyword evidence="5" id="KW-0297">G-protein coupled receptor</keyword>
<evidence type="ECO:0000256" key="6">
    <source>
        <dbReference type="ARBA" id="ARBA00023136"/>
    </source>
</evidence>
<dbReference type="AlphaFoldDB" id="A0A815F297"/>
<evidence type="ECO:0000256" key="7">
    <source>
        <dbReference type="ARBA" id="ARBA00023170"/>
    </source>
</evidence>
<dbReference type="EMBL" id="CAJNOM010000979">
    <property type="protein sequence ID" value="CAF1583367.1"/>
    <property type="molecule type" value="Genomic_DNA"/>
</dbReference>
<evidence type="ECO:0000313" key="12">
    <source>
        <dbReference type="EMBL" id="CAF1583367.1"/>
    </source>
</evidence>
<dbReference type="Proteomes" id="UP000663832">
    <property type="component" value="Unassembled WGS sequence"/>
</dbReference>
<dbReference type="InterPro" id="IPR000276">
    <property type="entry name" value="GPCR_Rhodpsn"/>
</dbReference>
<gene>
    <name evidence="11" type="ORF">BJG266_LOCUS33169</name>
    <name evidence="12" type="ORF">QVE165_LOCUS50330</name>
</gene>
<organism evidence="11 14">
    <name type="scientific">Adineta steineri</name>
    <dbReference type="NCBI Taxonomy" id="433720"/>
    <lineage>
        <taxon>Eukaryota</taxon>
        <taxon>Metazoa</taxon>
        <taxon>Spiralia</taxon>
        <taxon>Gnathifera</taxon>
        <taxon>Rotifera</taxon>
        <taxon>Eurotatoria</taxon>
        <taxon>Bdelloidea</taxon>
        <taxon>Adinetida</taxon>
        <taxon>Adinetidae</taxon>
        <taxon>Adineta</taxon>
    </lineage>
</organism>
<dbReference type="Gene3D" id="1.20.1070.10">
    <property type="entry name" value="Rhodopsin 7-helix transmembrane proteins"/>
    <property type="match status" value="1"/>
</dbReference>
<evidence type="ECO:0000256" key="2">
    <source>
        <dbReference type="ARBA" id="ARBA00022475"/>
    </source>
</evidence>
<keyword evidence="6 9" id="KW-0472">Membrane</keyword>
<evidence type="ECO:0000256" key="5">
    <source>
        <dbReference type="ARBA" id="ARBA00023040"/>
    </source>
</evidence>
<keyword evidence="3 9" id="KW-0812">Transmembrane</keyword>
<evidence type="ECO:0000313" key="11">
    <source>
        <dbReference type="EMBL" id="CAF1317689.1"/>
    </source>
</evidence>